<dbReference type="GeneID" id="43676008"/>
<accession>A0A5N7DHE9</accession>
<reference evidence="2 3" key="1">
    <citation type="submission" date="2019-04" db="EMBL/GenBank/DDBJ databases">
        <authorList>
            <consortium name="DOE Joint Genome Institute"/>
            <person name="Mondo S."/>
            <person name="Kjaerbolling I."/>
            <person name="Vesth T."/>
            <person name="Frisvad J.C."/>
            <person name="Nybo J.L."/>
            <person name="Theobald S."/>
            <person name="Kildgaard S."/>
            <person name="Isbrandt T."/>
            <person name="Kuo A."/>
            <person name="Sato A."/>
            <person name="Lyhne E.K."/>
            <person name="Kogle M.E."/>
            <person name="Wiebenga A."/>
            <person name="Kun R.S."/>
            <person name="Lubbers R.J."/>
            <person name="Makela M.R."/>
            <person name="Barry K."/>
            <person name="Chovatia M."/>
            <person name="Clum A."/>
            <person name="Daum C."/>
            <person name="Haridas S."/>
            <person name="He G."/>
            <person name="LaButti K."/>
            <person name="Lipzen A."/>
            <person name="Riley R."/>
            <person name="Salamov A."/>
            <person name="Simmons B.A."/>
            <person name="Magnuson J.K."/>
            <person name="Henrissat B."/>
            <person name="Mortensen U.H."/>
            <person name="Larsen T.O."/>
            <person name="Devries R.P."/>
            <person name="Grigoriev I.V."/>
            <person name="Machida M."/>
            <person name="Baker S.E."/>
            <person name="Andersen M.R."/>
            <person name="Cantor M.N."/>
            <person name="Hua S.X."/>
        </authorList>
    </citation>
    <scope>NUCLEOTIDE SEQUENCE [LARGE SCALE GENOMIC DNA]</scope>
    <source>
        <strain evidence="2 3">CBS 119388</strain>
    </source>
</reference>
<dbReference type="Proteomes" id="UP000325579">
    <property type="component" value="Unassembled WGS sequence"/>
</dbReference>
<dbReference type="RefSeq" id="XP_031943185.1">
    <property type="nucleotide sequence ID" value="XM_032091317.1"/>
</dbReference>
<dbReference type="PANTHER" id="PTHR21310:SF15">
    <property type="entry name" value="AMINOGLYCOSIDE PHOSPHOTRANSFERASE DOMAIN-CONTAINING PROTEIN"/>
    <property type="match status" value="1"/>
</dbReference>
<evidence type="ECO:0000259" key="1">
    <source>
        <dbReference type="Pfam" id="PF01636"/>
    </source>
</evidence>
<dbReference type="SUPFAM" id="SSF56112">
    <property type="entry name" value="Protein kinase-like (PK-like)"/>
    <property type="match status" value="1"/>
</dbReference>
<protein>
    <recommendedName>
        <fullName evidence="1">Aminoglycoside phosphotransferase domain-containing protein</fullName>
    </recommendedName>
</protein>
<dbReference type="EMBL" id="ML736757">
    <property type="protein sequence ID" value="KAE8405866.1"/>
    <property type="molecule type" value="Genomic_DNA"/>
</dbReference>
<evidence type="ECO:0000313" key="2">
    <source>
        <dbReference type="EMBL" id="KAE8405866.1"/>
    </source>
</evidence>
<dbReference type="InterPro" id="IPR002575">
    <property type="entry name" value="Aminoglycoside_PTrfase"/>
</dbReference>
<organism evidence="2 3">
    <name type="scientific">Aspergillus pseudonomiae</name>
    <dbReference type="NCBI Taxonomy" id="1506151"/>
    <lineage>
        <taxon>Eukaryota</taxon>
        <taxon>Fungi</taxon>
        <taxon>Dikarya</taxon>
        <taxon>Ascomycota</taxon>
        <taxon>Pezizomycotina</taxon>
        <taxon>Eurotiomycetes</taxon>
        <taxon>Eurotiomycetidae</taxon>
        <taxon>Eurotiales</taxon>
        <taxon>Aspergillaceae</taxon>
        <taxon>Aspergillus</taxon>
        <taxon>Aspergillus subgen. Circumdati</taxon>
    </lineage>
</organism>
<name>A0A5N7DHE9_9EURO</name>
<sequence>MHGQTPDATVDQEDDEAAKTRTIIESECRMISLVQRESNIPLPHVYLFEADPYSSVGAQFILMGCLRGNAGIDLSINLPPEHKLDVYAQIAEIQLDLFHIRLPKIGKVAGINEDGTYRQGPLPILGGPFDTAAEFFRAWSTKVEFGLSEGQLRDTAGPYAEEISLSLSAFREWVNDNAKSLSVNNTGPFPLCHGDFGHNNMVFDDTYRLLGVIDWETAFAGPYEVSCEFPLSMSVVPPAMDVPWKYDEMGCPKDPDERQKFADRASYIAIVR</sequence>
<dbReference type="InterPro" id="IPR051678">
    <property type="entry name" value="AGP_Transferase"/>
</dbReference>
<gene>
    <name evidence="2" type="ORF">BDV37DRAFT_83891</name>
</gene>
<keyword evidence="3" id="KW-1185">Reference proteome</keyword>
<feature type="domain" description="Aminoglycoside phosphotransferase" evidence="1">
    <location>
        <begin position="37"/>
        <end position="222"/>
    </location>
</feature>
<dbReference type="OrthoDB" id="10003767at2759"/>
<evidence type="ECO:0000313" key="3">
    <source>
        <dbReference type="Proteomes" id="UP000325579"/>
    </source>
</evidence>
<dbReference type="InterPro" id="IPR011009">
    <property type="entry name" value="Kinase-like_dom_sf"/>
</dbReference>
<dbReference type="PANTHER" id="PTHR21310">
    <property type="entry name" value="AMINOGLYCOSIDE PHOSPHOTRANSFERASE-RELATED-RELATED"/>
    <property type="match status" value="1"/>
</dbReference>
<dbReference type="AlphaFoldDB" id="A0A5N7DHE9"/>
<proteinExistence type="predicted"/>
<dbReference type="Gene3D" id="3.90.1200.10">
    <property type="match status" value="1"/>
</dbReference>
<dbReference type="Pfam" id="PF01636">
    <property type="entry name" value="APH"/>
    <property type="match status" value="1"/>
</dbReference>